<dbReference type="Proteomes" id="UP000434172">
    <property type="component" value="Unassembled WGS sequence"/>
</dbReference>
<gene>
    <name evidence="2" type="ORF">GQ607_000726</name>
</gene>
<reference evidence="2 3" key="1">
    <citation type="submission" date="2019-12" db="EMBL/GenBank/DDBJ databases">
        <title>A genome sequence resource for the geographically widespread anthracnose pathogen Colletotrichum asianum.</title>
        <authorList>
            <person name="Meng Y."/>
        </authorList>
    </citation>
    <scope>NUCLEOTIDE SEQUENCE [LARGE SCALE GENOMIC DNA]</scope>
    <source>
        <strain evidence="2 3">ICMP 18580</strain>
    </source>
</reference>
<accession>A0A8H3ZZF1</accession>
<dbReference type="EMBL" id="WOWK01000001">
    <property type="protein sequence ID" value="KAF0332710.1"/>
    <property type="molecule type" value="Genomic_DNA"/>
</dbReference>
<proteinExistence type="predicted"/>
<evidence type="ECO:0000313" key="2">
    <source>
        <dbReference type="EMBL" id="KAF0332710.1"/>
    </source>
</evidence>
<evidence type="ECO:0000256" key="1">
    <source>
        <dbReference type="SAM" id="MobiDB-lite"/>
    </source>
</evidence>
<feature type="region of interest" description="Disordered" evidence="1">
    <location>
        <begin position="48"/>
        <end position="75"/>
    </location>
</feature>
<name>A0A8H3ZZF1_9PEZI</name>
<comment type="caution">
    <text evidence="2">The sequence shown here is derived from an EMBL/GenBank/DDBJ whole genome shotgun (WGS) entry which is preliminary data.</text>
</comment>
<evidence type="ECO:0000313" key="3">
    <source>
        <dbReference type="Proteomes" id="UP000434172"/>
    </source>
</evidence>
<dbReference type="AlphaFoldDB" id="A0A8H3ZZF1"/>
<feature type="compositionally biased region" description="Basic and acidic residues" evidence="1">
    <location>
        <begin position="50"/>
        <end position="61"/>
    </location>
</feature>
<sequence>MPMMKIEERSQGRKKQCPEICRGREALPLSRSLICRTKFLVLLSRASARAADRKQQEERPRRLGWKGNKKGFWLS</sequence>
<organism evidence="2 3">
    <name type="scientific">Colletotrichum asianum</name>
    <dbReference type="NCBI Taxonomy" id="702518"/>
    <lineage>
        <taxon>Eukaryota</taxon>
        <taxon>Fungi</taxon>
        <taxon>Dikarya</taxon>
        <taxon>Ascomycota</taxon>
        <taxon>Pezizomycotina</taxon>
        <taxon>Sordariomycetes</taxon>
        <taxon>Hypocreomycetidae</taxon>
        <taxon>Glomerellales</taxon>
        <taxon>Glomerellaceae</taxon>
        <taxon>Colletotrichum</taxon>
        <taxon>Colletotrichum gloeosporioides species complex</taxon>
    </lineage>
</organism>
<keyword evidence="3" id="KW-1185">Reference proteome</keyword>
<protein>
    <submittedName>
        <fullName evidence="2">Uncharacterized protein</fullName>
    </submittedName>
</protein>